<evidence type="ECO:0000313" key="2">
    <source>
        <dbReference type="EMBL" id="KFD52846.1"/>
    </source>
</evidence>
<feature type="region of interest" description="Disordered" evidence="1">
    <location>
        <begin position="58"/>
        <end position="89"/>
    </location>
</feature>
<gene>
    <name evidence="2" type="ORF">M513_06337</name>
    <name evidence="3" type="ORF">M514_06337</name>
</gene>
<evidence type="ECO:0000313" key="3">
    <source>
        <dbReference type="EMBL" id="KFD60812.1"/>
    </source>
</evidence>
<dbReference type="Proteomes" id="UP000030764">
    <property type="component" value="Unassembled WGS sequence"/>
</dbReference>
<feature type="region of interest" description="Disordered" evidence="1">
    <location>
        <begin position="169"/>
        <end position="188"/>
    </location>
</feature>
<keyword evidence="4" id="KW-1185">Reference proteome</keyword>
<organism evidence="2 4">
    <name type="scientific">Trichuris suis</name>
    <name type="common">pig whipworm</name>
    <dbReference type="NCBI Taxonomy" id="68888"/>
    <lineage>
        <taxon>Eukaryota</taxon>
        <taxon>Metazoa</taxon>
        <taxon>Ecdysozoa</taxon>
        <taxon>Nematoda</taxon>
        <taxon>Enoplea</taxon>
        <taxon>Dorylaimia</taxon>
        <taxon>Trichinellida</taxon>
        <taxon>Trichuridae</taxon>
        <taxon>Trichuris</taxon>
    </lineage>
</organism>
<reference evidence="2 4" key="1">
    <citation type="journal article" date="2014" name="Nat. Genet.">
        <title>Genome and transcriptome of the porcine whipworm Trichuris suis.</title>
        <authorList>
            <person name="Jex A.R."/>
            <person name="Nejsum P."/>
            <person name="Schwarz E.M."/>
            <person name="Hu L."/>
            <person name="Young N.D."/>
            <person name="Hall R.S."/>
            <person name="Korhonen P.K."/>
            <person name="Liao S."/>
            <person name="Thamsborg S."/>
            <person name="Xia J."/>
            <person name="Xu P."/>
            <person name="Wang S."/>
            <person name="Scheerlinck J.P."/>
            <person name="Hofmann A."/>
            <person name="Sternberg P.W."/>
            <person name="Wang J."/>
            <person name="Gasser R.B."/>
        </authorList>
    </citation>
    <scope>NUCLEOTIDE SEQUENCE [LARGE SCALE GENOMIC DNA]</scope>
    <source>
        <strain evidence="3">DCEP-RM93F</strain>
        <strain evidence="2">DCEP-RM93M</strain>
    </source>
</reference>
<dbReference type="AlphaFoldDB" id="A0A085M6K0"/>
<evidence type="ECO:0000313" key="4">
    <source>
        <dbReference type="Proteomes" id="UP000030764"/>
    </source>
</evidence>
<name>A0A085M6K0_9BILA</name>
<protein>
    <submittedName>
        <fullName evidence="2">Uncharacterized protein</fullName>
    </submittedName>
</protein>
<sequence>MITKAAPEKIMAIKKEAPAVVEHASQRSVDLMPMKITRESQLHPRRIKEDLFILSNPNVNSDKGTLTKNGKKPRKDQHENPSPRYLSLSSLSEPRQWHYVPTELKPADDLSRDHWPPNLISKNEVPVQTAVSVRAVSQLRRCESPSFGQSIRQVFGSEINRPHHCVGASDDGEAVSTSNWNSIRGGVQ</sequence>
<dbReference type="EMBL" id="KL363223">
    <property type="protein sequence ID" value="KFD52846.1"/>
    <property type="molecule type" value="Genomic_DNA"/>
</dbReference>
<proteinExistence type="predicted"/>
<feature type="compositionally biased region" description="Polar residues" evidence="1">
    <location>
        <begin position="58"/>
        <end position="68"/>
    </location>
</feature>
<accession>A0A085M6K0</accession>
<dbReference type="Proteomes" id="UP000030758">
    <property type="component" value="Unassembled WGS sequence"/>
</dbReference>
<dbReference type="EMBL" id="KL367646">
    <property type="protein sequence ID" value="KFD60812.1"/>
    <property type="molecule type" value="Genomic_DNA"/>
</dbReference>
<evidence type="ECO:0000256" key="1">
    <source>
        <dbReference type="SAM" id="MobiDB-lite"/>
    </source>
</evidence>